<dbReference type="AlphaFoldDB" id="A0A2S6I053"/>
<comment type="caution">
    <text evidence="2">The sequence shown here is derived from an EMBL/GenBank/DDBJ whole genome shotgun (WGS) entry which is preliminary data.</text>
</comment>
<keyword evidence="1" id="KW-1133">Transmembrane helix</keyword>
<reference evidence="2 3" key="1">
    <citation type="submission" date="2018-02" db="EMBL/GenBank/DDBJ databases">
        <title>Genomic Encyclopedia of Archaeal and Bacterial Type Strains, Phase II (KMG-II): from individual species to whole genera.</title>
        <authorList>
            <person name="Goeker M."/>
        </authorList>
    </citation>
    <scope>NUCLEOTIDE SEQUENCE [LARGE SCALE GENOMIC DNA]</scope>
    <source>
        <strain evidence="2 3">DSM 29526</strain>
    </source>
</reference>
<dbReference type="RefSeq" id="WP_104421564.1">
    <property type="nucleotide sequence ID" value="NZ_PTJC01000008.1"/>
</dbReference>
<sequence length="75" mass="8442">MNYSIIGLLIELALFACGAYLYLYARGIVRPGTGEARQRAETFRRDNATWMRFLGLALAALMLVNVVLHLRELLA</sequence>
<organism evidence="2 3">
    <name type="scientific">Neolewinella xylanilytica</name>
    <dbReference type="NCBI Taxonomy" id="1514080"/>
    <lineage>
        <taxon>Bacteria</taxon>
        <taxon>Pseudomonadati</taxon>
        <taxon>Bacteroidota</taxon>
        <taxon>Saprospiria</taxon>
        <taxon>Saprospirales</taxon>
        <taxon>Lewinellaceae</taxon>
        <taxon>Neolewinella</taxon>
    </lineage>
</organism>
<name>A0A2S6I053_9BACT</name>
<accession>A0A2S6I053</accession>
<feature type="transmembrane region" description="Helical" evidence="1">
    <location>
        <begin position="6"/>
        <end position="29"/>
    </location>
</feature>
<feature type="transmembrane region" description="Helical" evidence="1">
    <location>
        <begin position="50"/>
        <end position="70"/>
    </location>
</feature>
<evidence type="ECO:0000313" key="3">
    <source>
        <dbReference type="Proteomes" id="UP000237662"/>
    </source>
</evidence>
<dbReference type="OrthoDB" id="1496208at2"/>
<keyword evidence="1" id="KW-0812">Transmembrane</keyword>
<dbReference type="Proteomes" id="UP000237662">
    <property type="component" value="Unassembled WGS sequence"/>
</dbReference>
<keyword evidence="3" id="KW-1185">Reference proteome</keyword>
<evidence type="ECO:0000313" key="2">
    <source>
        <dbReference type="EMBL" id="PPK84229.1"/>
    </source>
</evidence>
<gene>
    <name evidence="2" type="ORF">CLV84_3998</name>
</gene>
<evidence type="ECO:0000256" key="1">
    <source>
        <dbReference type="SAM" id="Phobius"/>
    </source>
</evidence>
<protein>
    <submittedName>
        <fullName evidence="2">Uncharacterized protein</fullName>
    </submittedName>
</protein>
<dbReference type="EMBL" id="PTJC01000008">
    <property type="protein sequence ID" value="PPK84229.1"/>
    <property type="molecule type" value="Genomic_DNA"/>
</dbReference>
<proteinExistence type="predicted"/>
<keyword evidence="1" id="KW-0472">Membrane</keyword>